<dbReference type="EMBL" id="BAABCK010000022">
    <property type="protein sequence ID" value="GAA3724990.1"/>
    <property type="molecule type" value="Genomic_DNA"/>
</dbReference>
<reference evidence="16" key="1">
    <citation type="journal article" date="2019" name="Int. J. Syst. Evol. Microbiol.">
        <title>The Global Catalogue of Microorganisms (GCM) 10K type strain sequencing project: providing services to taxonomists for standard genome sequencing and annotation.</title>
        <authorList>
            <consortium name="The Broad Institute Genomics Platform"/>
            <consortium name="The Broad Institute Genome Sequencing Center for Infectious Disease"/>
            <person name="Wu L."/>
            <person name="Ma J."/>
        </authorList>
    </citation>
    <scope>NUCLEOTIDE SEQUENCE [LARGE SCALE GENOMIC DNA]</scope>
    <source>
        <strain evidence="16">JCM 16981</strain>
    </source>
</reference>
<evidence type="ECO:0000256" key="12">
    <source>
        <dbReference type="ARBA" id="ARBA00032233"/>
    </source>
</evidence>
<evidence type="ECO:0000256" key="5">
    <source>
        <dbReference type="ARBA" id="ARBA00022490"/>
    </source>
</evidence>
<dbReference type="PANTHER" id="PTHR36174">
    <property type="entry name" value="LIPID II:GLYCINE GLYCYLTRANSFERASE"/>
    <property type="match status" value="1"/>
</dbReference>
<evidence type="ECO:0000256" key="13">
    <source>
        <dbReference type="ARBA" id="ARBA00047483"/>
    </source>
</evidence>
<evidence type="ECO:0000256" key="8">
    <source>
        <dbReference type="ARBA" id="ARBA00022984"/>
    </source>
</evidence>
<dbReference type="EC" id="2.3.2.17" evidence="3"/>
<dbReference type="PANTHER" id="PTHR36174:SF2">
    <property type="entry name" value="AMINOACYLTRANSFERASE FEMA"/>
    <property type="match status" value="1"/>
</dbReference>
<evidence type="ECO:0000256" key="1">
    <source>
        <dbReference type="ARBA" id="ARBA00004496"/>
    </source>
</evidence>
<evidence type="ECO:0000256" key="3">
    <source>
        <dbReference type="ARBA" id="ARBA00012466"/>
    </source>
</evidence>
<keyword evidence="16" id="KW-1185">Reference proteome</keyword>
<dbReference type="Gene3D" id="1.20.58.90">
    <property type="match status" value="1"/>
</dbReference>
<dbReference type="PROSITE" id="PS51191">
    <property type="entry name" value="FEMABX"/>
    <property type="match status" value="1"/>
</dbReference>
<comment type="similarity">
    <text evidence="2">Belongs to the FemABX family.</text>
</comment>
<keyword evidence="14" id="KW-0175">Coiled coil</keyword>
<comment type="subcellular location">
    <subcellularLocation>
        <location evidence="1">Cytoplasm</location>
    </subcellularLocation>
</comment>
<feature type="coiled-coil region" evidence="14">
    <location>
        <begin position="274"/>
        <end position="301"/>
    </location>
</feature>
<keyword evidence="10" id="KW-0961">Cell wall biogenesis/degradation</keyword>
<dbReference type="InterPro" id="IPR016181">
    <property type="entry name" value="Acyl_CoA_acyltransferase"/>
</dbReference>
<comment type="catalytic activity">
    <reaction evidence="13">
        <text>beta-D-GlcNAc-(1-&gt;4)-Mur2Ac(oyl-L-Ala-D-isoglutaminyl-L-Lys-(N(6)-Gly)-D-Ala-D-Ala)-di-trans,octa-cis-undecaprenyl diphosphate + 2 glycyl-tRNA(Gly) = MurNAc-L-Ala-D-isoglutaminyl-L-Lys-(N(6)-tri-Gly)-D-Ala-D-Ala-diphospho-di-trans,octa-cis-undecaprenyl-GlcNAc + 2 tRNA(Gly) + 2 H(+)</text>
        <dbReference type="Rhea" id="RHEA:30439"/>
        <dbReference type="Rhea" id="RHEA-COMP:9664"/>
        <dbReference type="Rhea" id="RHEA-COMP:9683"/>
        <dbReference type="ChEBI" id="CHEBI:15378"/>
        <dbReference type="ChEBI" id="CHEBI:62234"/>
        <dbReference type="ChEBI" id="CHEBI:62235"/>
        <dbReference type="ChEBI" id="CHEBI:78442"/>
        <dbReference type="ChEBI" id="CHEBI:78522"/>
        <dbReference type="EC" id="2.3.2.17"/>
    </reaction>
</comment>
<organism evidence="15 16">
    <name type="scientific">Salinicoccus jeotgali</name>
    <dbReference type="NCBI Taxonomy" id="381634"/>
    <lineage>
        <taxon>Bacteria</taxon>
        <taxon>Bacillati</taxon>
        <taxon>Bacillota</taxon>
        <taxon>Bacilli</taxon>
        <taxon>Bacillales</taxon>
        <taxon>Staphylococcaceae</taxon>
        <taxon>Salinicoccus</taxon>
    </lineage>
</organism>
<keyword evidence="8" id="KW-0573">Peptidoglycan synthesis</keyword>
<evidence type="ECO:0000256" key="2">
    <source>
        <dbReference type="ARBA" id="ARBA00009943"/>
    </source>
</evidence>
<protein>
    <recommendedName>
        <fullName evidence="4">Aminoacyltransferase FemA</fullName>
        <ecNumber evidence="3">2.3.2.17</ecNumber>
    </recommendedName>
    <alternativeName>
        <fullName evidence="12">Factor essential for expression of methicillin resistance A</fullName>
    </alternativeName>
    <alternativeName>
        <fullName evidence="11">N-acetylmuramoyl-L-alanyl-D-glutamyl-L-lysyl-(N6-glycyl)-D-alanyl-D-alanine-diphosphoundecaprenyl-N-acetylglucosamine:glycine glycyltransferase</fullName>
    </alternativeName>
</protein>
<evidence type="ECO:0000256" key="7">
    <source>
        <dbReference type="ARBA" id="ARBA00022960"/>
    </source>
</evidence>
<keyword evidence="7" id="KW-0133">Cell shape</keyword>
<evidence type="ECO:0000256" key="9">
    <source>
        <dbReference type="ARBA" id="ARBA00023315"/>
    </source>
</evidence>
<dbReference type="RefSeq" id="WP_344702808.1">
    <property type="nucleotide sequence ID" value="NZ_BAABCK010000022.1"/>
</dbReference>
<evidence type="ECO:0000256" key="11">
    <source>
        <dbReference type="ARBA" id="ARBA00030706"/>
    </source>
</evidence>
<accession>A0ABP7EU63</accession>
<dbReference type="Pfam" id="PF02388">
    <property type="entry name" value="FemAB"/>
    <property type="match status" value="1"/>
</dbReference>
<name>A0ABP7EU63_9STAP</name>
<evidence type="ECO:0000313" key="16">
    <source>
        <dbReference type="Proteomes" id="UP001500920"/>
    </source>
</evidence>
<evidence type="ECO:0000256" key="10">
    <source>
        <dbReference type="ARBA" id="ARBA00023316"/>
    </source>
</evidence>
<dbReference type="SUPFAM" id="SSF46589">
    <property type="entry name" value="tRNA-binding arm"/>
    <property type="match status" value="1"/>
</dbReference>
<evidence type="ECO:0000256" key="4">
    <source>
        <dbReference type="ARBA" id="ARBA00016236"/>
    </source>
</evidence>
<dbReference type="InterPro" id="IPR010978">
    <property type="entry name" value="tRNA-bd_arm"/>
</dbReference>
<sequence length="419" mass="48789">MQFTELTTEEFEQFTRTHFSHFTQTVDNYRLKIEQGVETYLIGVKDGEAVKAACLITLTPVMKVFKYAYTNRGPVMDYSDKKVFDTFFEGLNDFLKPKKVMHVRVDPYEVIKKRNHEGDILEDSGNRYIFDYFKALDFTHEGFSVGFDPVVQIRWHSVLDLRGKDGKAVLNDMDSLRKRNIKKAQKHGLHVRYLGLDEIDVFRKFMRDTSEMKSFTDRDDSYYISRKQHFGDNVLIPLVYVNLDEYVASITKDRDALVKNISKANRDLEKDPANSKAEKKITNLTAQLENIEDKLQEGRTLRETHGNELPIASAYYFITPHEVVYLAGGSDNDFRHFAGSYLIQWHMINYALDHDIGLYNFYGISGDFSEEAEDYGVIQFKKGFNATVYEYIGDFIKPINKPAYRVYQSLVKLRERIGR</sequence>
<proteinExistence type="inferred from homology"/>
<evidence type="ECO:0000256" key="14">
    <source>
        <dbReference type="SAM" id="Coils"/>
    </source>
</evidence>
<dbReference type="SUPFAM" id="SSF55729">
    <property type="entry name" value="Acyl-CoA N-acyltransferases (Nat)"/>
    <property type="match status" value="2"/>
</dbReference>
<comment type="caution">
    <text evidence="15">The sequence shown here is derived from an EMBL/GenBank/DDBJ whole genome shotgun (WGS) entry which is preliminary data.</text>
</comment>
<dbReference type="InterPro" id="IPR050644">
    <property type="entry name" value="PG_Glycine_Bridge_Synth"/>
</dbReference>
<dbReference type="InterPro" id="IPR003447">
    <property type="entry name" value="FEMABX"/>
</dbReference>
<evidence type="ECO:0000256" key="6">
    <source>
        <dbReference type="ARBA" id="ARBA00022679"/>
    </source>
</evidence>
<evidence type="ECO:0000313" key="15">
    <source>
        <dbReference type="EMBL" id="GAA3724990.1"/>
    </source>
</evidence>
<gene>
    <name evidence="15" type="primary">femA_1</name>
    <name evidence="15" type="ORF">GCM10022378_13690</name>
</gene>
<keyword evidence="6" id="KW-0808">Transferase</keyword>
<keyword evidence="5" id="KW-0963">Cytoplasm</keyword>
<dbReference type="Proteomes" id="UP001500920">
    <property type="component" value="Unassembled WGS sequence"/>
</dbReference>
<keyword evidence="9" id="KW-0012">Acyltransferase</keyword>
<dbReference type="Gene3D" id="3.40.630.30">
    <property type="match status" value="2"/>
</dbReference>